<keyword evidence="1" id="KW-0051">Antiviral defense</keyword>
<feature type="domain" description="CRISPR type III-associated protein" evidence="3">
    <location>
        <begin position="11"/>
        <end position="289"/>
    </location>
</feature>
<dbReference type="PANTHER" id="PTHR36700">
    <property type="entry name" value="CRISPR SYSTEM CMR SUBUNIT CMR4"/>
    <property type="match status" value="1"/>
</dbReference>
<evidence type="ECO:0000313" key="4">
    <source>
        <dbReference type="EMBL" id="MBE1533958.1"/>
    </source>
</evidence>
<evidence type="ECO:0000259" key="3">
    <source>
        <dbReference type="Pfam" id="PF03787"/>
    </source>
</evidence>
<evidence type="ECO:0000256" key="2">
    <source>
        <dbReference type="ARBA" id="ARBA00093789"/>
    </source>
</evidence>
<dbReference type="EMBL" id="JADBDZ010000001">
    <property type="protein sequence ID" value="MBE1533958.1"/>
    <property type="molecule type" value="Genomic_DNA"/>
</dbReference>
<dbReference type="NCBIfam" id="TIGR02580">
    <property type="entry name" value="cas_RAMP_Cmr4"/>
    <property type="match status" value="1"/>
</dbReference>
<dbReference type="PANTHER" id="PTHR36700:SF1">
    <property type="entry name" value="CRISPR SYSTEM CMR SUBUNIT CMR4"/>
    <property type="match status" value="1"/>
</dbReference>
<gene>
    <name evidence="4" type="ORF">H4W34_003791</name>
</gene>
<comment type="caution">
    <text evidence="4">The sequence shown here is derived from an EMBL/GenBank/DDBJ whole genome shotgun (WGS) entry which is preliminary data.</text>
</comment>
<evidence type="ECO:0000256" key="1">
    <source>
        <dbReference type="ARBA" id="ARBA00023118"/>
    </source>
</evidence>
<comment type="subunit">
    <text evidence="2">Part of the Csm effector complex that includes Cas10, Csm2, Csm3, Csm4 and Csm5.</text>
</comment>
<name>A0ABR9JU79_9ACTN</name>
<dbReference type="Proteomes" id="UP000627838">
    <property type="component" value="Unassembled WGS sequence"/>
</dbReference>
<protein>
    <submittedName>
        <fullName evidence="4">CRISPR-associated protein Cmr4</fullName>
    </submittedName>
</protein>
<dbReference type="InterPro" id="IPR005537">
    <property type="entry name" value="RAMP_III_fam"/>
</dbReference>
<accession>A0ABR9JU79</accession>
<sequence>MTRPVEMLLLLYAESPVHAGANESIDVIDLPIQREASTGYPVIWGQSLKGALRQAAEDAQRAGGSAWTAQLVRQVFGSAVGADGEESAAGLLMVGDAQLVAMPVPALRRTFAWVTSGMALARLARKYRTLGRPVPPVPAVAPDRGLASGAAWTTMDEQVLGPCVVPLETSEDVKQWAGRLAADAIGPADDPVTGHFHDKFVQDLLLVGDDTMPQLVRECTELNARVQLDDGKTVAHGPFYSEYLPAETVLAASLTLREPSDVSRGAVRELLGGAPLQVGGDETLGKGLMWARLEEAG</sequence>
<reference evidence="4 5" key="1">
    <citation type="submission" date="2020-10" db="EMBL/GenBank/DDBJ databases">
        <title>Sequencing the genomes of 1000 actinobacteria strains.</title>
        <authorList>
            <person name="Klenk H.-P."/>
        </authorList>
    </citation>
    <scope>NUCLEOTIDE SEQUENCE [LARGE SCALE GENOMIC DNA]</scope>
    <source>
        <strain evidence="4 5">DSM 46744</strain>
    </source>
</reference>
<keyword evidence="5" id="KW-1185">Reference proteome</keyword>
<evidence type="ECO:0000313" key="5">
    <source>
        <dbReference type="Proteomes" id="UP000627838"/>
    </source>
</evidence>
<organism evidence="4 5">
    <name type="scientific">Actinomadura algeriensis</name>
    <dbReference type="NCBI Taxonomy" id="1679523"/>
    <lineage>
        <taxon>Bacteria</taxon>
        <taxon>Bacillati</taxon>
        <taxon>Actinomycetota</taxon>
        <taxon>Actinomycetes</taxon>
        <taxon>Streptosporangiales</taxon>
        <taxon>Thermomonosporaceae</taxon>
        <taxon>Actinomadura</taxon>
    </lineage>
</organism>
<dbReference type="Pfam" id="PF03787">
    <property type="entry name" value="RAMPs"/>
    <property type="match status" value="1"/>
</dbReference>
<proteinExistence type="predicted"/>
<dbReference type="RefSeq" id="WP_318784199.1">
    <property type="nucleotide sequence ID" value="NZ_JADBDZ010000001.1"/>
</dbReference>
<dbReference type="InterPro" id="IPR013410">
    <property type="entry name" value="CRISPR-assoc_RAMP_Cmr4"/>
</dbReference>